<keyword evidence="3" id="KW-0808">Transferase</keyword>
<gene>
    <name evidence="3" type="ORF">EDC30_103328</name>
</gene>
<protein>
    <submittedName>
        <fullName evidence="3">Glycosyltransferase involved in cell wall biosynthesis</fullName>
    </submittedName>
</protein>
<evidence type="ECO:0000313" key="4">
    <source>
        <dbReference type="Proteomes" id="UP000295382"/>
    </source>
</evidence>
<dbReference type="InterPro" id="IPR028098">
    <property type="entry name" value="Glyco_trans_4-like_N"/>
</dbReference>
<keyword evidence="4" id="KW-1185">Reference proteome</keyword>
<dbReference type="Pfam" id="PF00534">
    <property type="entry name" value="Glycos_transf_1"/>
    <property type="match status" value="1"/>
</dbReference>
<sequence length="396" mass="45366">MRIRCFIVTWSRGDLSMSADVLYRIEALAKIFRVTVVSMGPLCKEEQRIANVDYLELPDIKGKLNWIKYLYACARLINRQQPDRVVLMHTLLAPMVWLLRKIPLALYWNVHPSQLFEPSPNPSLMQRLAQKAILAGGFFAAARRASLIMPVTKAHYHDLLHRGCKPERVRLFYMGVHEQYSCAASNPFRPAEENCLNLVYVVAVGQTRGYDMLLKGLALANRDRRVAQLSILGATGEEYRYCVKRALELDIHQDVFIFAHVSGDRIPVMLYGMDAGIFLWEERPWWQFNLPTKIFEYLAAGLPVLASDIYMHTQYIANGYNGIVFECSPTSLANAIGQLWAQRANLPRLKRNAAECGRQYLWRQIEPRFLLAMTNFDVTGWVAEQGRAGDSQMTIY</sequence>
<dbReference type="AlphaFoldDB" id="A0A4R3HXK2"/>
<name>A0A4R3HXK2_PAULE</name>
<dbReference type="GO" id="GO:0016757">
    <property type="term" value="F:glycosyltransferase activity"/>
    <property type="evidence" value="ECO:0007669"/>
    <property type="project" value="InterPro"/>
</dbReference>
<dbReference type="Pfam" id="PF13477">
    <property type="entry name" value="Glyco_trans_4_2"/>
    <property type="match status" value="1"/>
</dbReference>
<dbReference type="Proteomes" id="UP000295382">
    <property type="component" value="Unassembled WGS sequence"/>
</dbReference>
<dbReference type="Gene3D" id="3.40.50.2000">
    <property type="entry name" value="Glycogen Phosphorylase B"/>
    <property type="match status" value="2"/>
</dbReference>
<organism evidence="3 4">
    <name type="scientific">Paucimonas lemoignei</name>
    <name type="common">Pseudomonas lemoignei</name>
    <dbReference type="NCBI Taxonomy" id="29443"/>
    <lineage>
        <taxon>Bacteria</taxon>
        <taxon>Pseudomonadati</taxon>
        <taxon>Pseudomonadota</taxon>
        <taxon>Betaproteobacteria</taxon>
        <taxon>Burkholderiales</taxon>
        <taxon>Burkholderiaceae</taxon>
        <taxon>Paucimonas</taxon>
    </lineage>
</organism>
<evidence type="ECO:0000313" key="3">
    <source>
        <dbReference type="EMBL" id="TCS38036.1"/>
    </source>
</evidence>
<evidence type="ECO:0000259" key="2">
    <source>
        <dbReference type="Pfam" id="PF13477"/>
    </source>
</evidence>
<feature type="domain" description="Glycosyl transferase family 1" evidence="1">
    <location>
        <begin position="198"/>
        <end position="354"/>
    </location>
</feature>
<reference evidence="3 4" key="1">
    <citation type="submission" date="2019-03" db="EMBL/GenBank/DDBJ databases">
        <title>Genomic Encyclopedia of Type Strains, Phase IV (KMG-IV): sequencing the most valuable type-strain genomes for metagenomic binning, comparative biology and taxonomic classification.</title>
        <authorList>
            <person name="Goeker M."/>
        </authorList>
    </citation>
    <scope>NUCLEOTIDE SEQUENCE [LARGE SCALE GENOMIC DNA]</scope>
    <source>
        <strain evidence="3 4">DSM 7445</strain>
    </source>
</reference>
<feature type="domain" description="Glycosyltransferase subfamily 4-like N-terminal" evidence="2">
    <location>
        <begin position="25"/>
        <end position="97"/>
    </location>
</feature>
<proteinExistence type="predicted"/>
<dbReference type="EMBL" id="SLZQ01000003">
    <property type="protein sequence ID" value="TCS38036.1"/>
    <property type="molecule type" value="Genomic_DNA"/>
</dbReference>
<accession>A0A4R3HXK2</accession>
<dbReference type="InterPro" id="IPR001296">
    <property type="entry name" value="Glyco_trans_1"/>
</dbReference>
<dbReference type="SUPFAM" id="SSF53756">
    <property type="entry name" value="UDP-Glycosyltransferase/glycogen phosphorylase"/>
    <property type="match status" value="1"/>
</dbReference>
<evidence type="ECO:0000259" key="1">
    <source>
        <dbReference type="Pfam" id="PF00534"/>
    </source>
</evidence>
<dbReference type="CDD" id="cd03801">
    <property type="entry name" value="GT4_PimA-like"/>
    <property type="match status" value="1"/>
</dbReference>
<dbReference type="OrthoDB" id="9815351at2"/>
<comment type="caution">
    <text evidence="3">The sequence shown here is derived from an EMBL/GenBank/DDBJ whole genome shotgun (WGS) entry which is preliminary data.</text>
</comment>
<dbReference type="PANTHER" id="PTHR12526">
    <property type="entry name" value="GLYCOSYLTRANSFERASE"/>
    <property type="match status" value="1"/>
</dbReference>